<dbReference type="GeneID" id="22576673"/>
<organism evidence="2 3">
    <name type="scientific">Leishmania panamensis</name>
    <dbReference type="NCBI Taxonomy" id="5679"/>
    <lineage>
        <taxon>Eukaryota</taxon>
        <taxon>Discoba</taxon>
        <taxon>Euglenozoa</taxon>
        <taxon>Kinetoplastea</taxon>
        <taxon>Metakinetoplastina</taxon>
        <taxon>Trypanosomatida</taxon>
        <taxon>Trypanosomatidae</taxon>
        <taxon>Leishmaniinae</taxon>
        <taxon>Leishmania</taxon>
        <taxon>Leishmania guyanensis species complex</taxon>
    </lineage>
</organism>
<proteinExistence type="predicted"/>
<dbReference type="AlphaFoldDB" id="A0A088SDN1"/>
<feature type="region of interest" description="Disordered" evidence="1">
    <location>
        <begin position="575"/>
        <end position="601"/>
    </location>
</feature>
<feature type="compositionally biased region" description="Low complexity" evidence="1">
    <location>
        <begin position="81"/>
        <end position="92"/>
    </location>
</feature>
<dbReference type="RefSeq" id="XP_010700568.1">
    <property type="nucleotide sequence ID" value="XM_010702266.1"/>
</dbReference>
<feature type="compositionally biased region" description="Low complexity" evidence="1">
    <location>
        <begin position="323"/>
        <end position="340"/>
    </location>
</feature>
<dbReference type="PANTHER" id="PTHR23244:SF471">
    <property type="entry name" value="GUANINE NUCLEOTIDE-BINDING PROTEIN SUBUNIT BETA 1-RELATED"/>
    <property type="match status" value="1"/>
</dbReference>
<dbReference type="InterPro" id="IPR015915">
    <property type="entry name" value="Kelch-typ_b-propeller"/>
</dbReference>
<feature type="region of interest" description="Disordered" evidence="1">
    <location>
        <begin position="323"/>
        <end position="346"/>
    </location>
</feature>
<dbReference type="VEuPathDB" id="TriTrypDB:LPAL13_280029100"/>
<dbReference type="Gene3D" id="2.120.10.80">
    <property type="entry name" value="Kelch-type beta propeller"/>
    <property type="match status" value="1"/>
</dbReference>
<feature type="compositionally biased region" description="Basic and acidic residues" evidence="1">
    <location>
        <begin position="94"/>
        <end position="108"/>
    </location>
</feature>
<protein>
    <submittedName>
        <fullName evidence="2">Uncharacterized protein</fullName>
    </submittedName>
</protein>
<evidence type="ECO:0000256" key="1">
    <source>
        <dbReference type="SAM" id="MobiDB-lite"/>
    </source>
</evidence>
<evidence type="ECO:0000313" key="3">
    <source>
        <dbReference type="Proteomes" id="UP000063063"/>
    </source>
</evidence>
<accession>A0A088SDN1</accession>
<gene>
    <name evidence="2" type="ORF">LPMP_282280</name>
</gene>
<evidence type="ECO:0000313" key="2">
    <source>
        <dbReference type="EMBL" id="AIN99861.1"/>
    </source>
</evidence>
<name>A0A088SDN1_LEIPA</name>
<dbReference type="Proteomes" id="UP000063063">
    <property type="component" value="Chromosome 28"/>
</dbReference>
<dbReference type="OrthoDB" id="10251809at2759"/>
<dbReference type="SUPFAM" id="SSF117281">
    <property type="entry name" value="Kelch motif"/>
    <property type="match status" value="1"/>
</dbReference>
<dbReference type="eggNOG" id="KOG0379">
    <property type="taxonomic scope" value="Eukaryota"/>
</dbReference>
<sequence length="855" mass="93493">MLIRLVLLRALYTKQKSQSLTMQNWYEFGYNGFPSGEQRRRFYRQRDDPCDSEEERDYDDKTNDRPIFYYPLRESEDGVRSSSVSLLPSTSSGEDDKAGRRTGDEVPRMRLKGTYTSQRSRRARQAPHEDSSLRCLLHTTLYEDMPAWYGSSSVTLASSYSPHEMYTLQYGGAPCASPFAVSNQFSLWRWRLAPVPAASTPQNEAAGNIHCLRLIDDPSLRSCLQWSALHPALRLGHTSTLQAPPRIGHCVVPLASLDALVLQHFLSDHSHGAHATEASRLGTTAGRFGKKALDSIPVLLTGNNVDLYVSLVIGGASHLVDMSNSSGAGSRHSSSGIRGSMPEGDSNAFRGPNLGRVSIDGSHILSHPALCLTLIAHSVAQPRQHTIYFPLDGPSVSVLSSRAFATLTPWPDANSEELAHHSFAYIGGTENGRDPLSYLEVELFQLNLDTWVWSSNLISTYGVKPPPRFGHSVTMVKEDACLLMLGGVGAGRTYLNDLHVLDLKTRVWREVFIPFGVDLPRRAFFTAAILALPDTPLQGRSGGAHTAFDDADHTTFSQRAAAAVARQLTFASHLGQGTSPPPFLTQQGASSGDEGEGDDDIWPARVTGARSRGVLVVLGGECEGKPVTSAWACILRNGNWRRLSFPLRTQPHFSHVARSAVLAEADAERASRLLSRTDFRTALQALMERVVHPSSITTFDSLAYSDLAQEPYMAVCHGSLAQAVLLPSDTGVAQRLVLNGGSQGPPVSVMSEMSFMGTSLKDDVSLWLLTAQQQGSLASAFCKRVQHLHILFFNKNAGLSRAAQSILQSGEGKAAQPGSLSAENVRFNRFLSSCVLDGQLMEWTRLARKRLREEL</sequence>
<feature type="region of interest" description="Disordered" evidence="1">
    <location>
        <begin position="79"/>
        <end position="128"/>
    </location>
</feature>
<feature type="region of interest" description="Disordered" evidence="1">
    <location>
        <begin position="44"/>
        <end position="64"/>
    </location>
</feature>
<dbReference type="VEuPathDB" id="TriTrypDB:LPMP_282280"/>
<dbReference type="EMBL" id="CP009397">
    <property type="protein sequence ID" value="AIN99861.1"/>
    <property type="molecule type" value="Genomic_DNA"/>
</dbReference>
<keyword evidence="3" id="KW-1185">Reference proteome</keyword>
<reference evidence="2 3" key="1">
    <citation type="journal article" date="2015" name="Sci. Rep.">
        <title>The genome of Leishmania panamensis: insights into genomics of the L. (Viannia) subgenus.</title>
        <authorList>
            <person name="Llanes A."/>
            <person name="Restrepo C.M."/>
            <person name="Vecchio G.D."/>
            <person name="Anguizola F.J."/>
            <person name="Lleonart R."/>
        </authorList>
    </citation>
    <scope>NUCLEOTIDE SEQUENCE [LARGE SCALE GENOMIC DNA]</scope>
    <source>
        <strain evidence="2 3">MHOM/PA/94/PSC-1</strain>
    </source>
</reference>
<dbReference type="KEGG" id="lpan:LPMP_282280"/>
<dbReference type="Pfam" id="PF24681">
    <property type="entry name" value="Kelch_KLHDC2_KLHL20_DRC7"/>
    <property type="match status" value="1"/>
</dbReference>
<dbReference type="PANTHER" id="PTHR23244">
    <property type="entry name" value="KELCH REPEAT DOMAIN"/>
    <property type="match status" value="1"/>
</dbReference>